<protein>
    <recommendedName>
        <fullName evidence="3">AAA domain-containing protein</fullName>
    </recommendedName>
</protein>
<sequence length="769" mass="85719">MRPEKAIEVKSSYYDAFLPNHDHDWEASCVLAFEKISSVSEQEFRTLDFQRYLWELEDIASIGPGNAVGVQGAYSDAEVVEALWQLKQWAAPPDLIARASYLNAEYNKIIGLVSPKYNSKRPFARLARLLWGMRPGEMLCLVDRSRTNRFRVWLEQPSHDLDFIGQHVIARQALREALGAETSLTDHVLYSQFSWHVWKQISPKPPDAIAKPEVTGAKAIDTPQLAVLPAKMQRKGISYVSRNLDLLLSIIRGAENGNDRESLLQLISEEAPTLSSASRVNVLSQAPSLGLLAVESGSYRPTLAGKALLDGETPADVLTPIMVRTVFGFAHVLDDLGEAGTLTRLDVSQKCRSYYPRWTTDFAPNQLVAWMRDLNLVEIKGVGKQAIINLTETGEYWRSGLPNELKIPSLLLSNELPDEKATEEAVQGETTSLVPDFVAPSADEILVRFHHDDHLRSLIFTDAQICMLHAALHSAEGKRFVLLAGLSGTGKTSIARGYAQAYCEARGLQLRAHYAQVAVWPDWTDPTGLLGFVNPLANPPIFQETPALQLLLAAHTNPDKPYFLCLDEMNLARVEHYFAPFLSAMEGRNGRLTIHANRDAVDAIPSSIAWPSNLFVMGTVNMDETTYPFSDKVLDRAFTFEFWDVDLERWSQVAAARENAKTAVDFVQPVLKQLAEALKPARRHFGYRTCDEVLGFVMTYAEAERDIALDVAILAKVLPKVRGDSGGELPKAIDKVLEVTKAANLTRCTDKLTQMRATLQEMGAVRFWY</sequence>
<dbReference type="Gene3D" id="3.40.50.300">
    <property type="entry name" value="P-loop containing nucleotide triphosphate hydrolases"/>
    <property type="match status" value="1"/>
</dbReference>
<gene>
    <name evidence="1" type="ORF">F6X51_21385</name>
</gene>
<dbReference type="AlphaFoldDB" id="A0A6N6MNP1"/>
<dbReference type="SUPFAM" id="SSF52540">
    <property type="entry name" value="P-loop containing nucleoside triphosphate hydrolases"/>
    <property type="match status" value="1"/>
</dbReference>
<keyword evidence="2" id="KW-1185">Reference proteome</keyword>
<accession>A0A6N6MNP1</accession>
<dbReference type="RefSeq" id="WP_150965709.1">
    <property type="nucleotide sequence ID" value="NZ_VZZJ01000024.1"/>
</dbReference>
<dbReference type="InterPro" id="IPR027417">
    <property type="entry name" value="P-loop_NTPase"/>
</dbReference>
<comment type="caution">
    <text evidence="1">The sequence shown here is derived from an EMBL/GenBank/DDBJ whole genome shotgun (WGS) entry which is preliminary data.</text>
</comment>
<proteinExistence type="predicted"/>
<dbReference type="Proteomes" id="UP000441523">
    <property type="component" value="Unassembled WGS sequence"/>
</dbReference>
<evidence type="ECO:0000313" key="1">
    <source>
        <dbReference type="EMBL" id="KAB1070731.1"/>
    </source>
</evidence>
<evidence type="ECO:0000313" key="2">
    <source>
        <dbReference type="Proteomes" id="UP000441523"/>
    </source>
</evidence>
<name>A0A6N6MNP1_9HYPH</name>
<evidence type="ECO:0008006" key="3">
    <source>
        <dbReference type="Google" id="ProtNLM"/>
    </source>
</evidence>
<reference evidence="1 2" key="1">
    <citation type="submission" date="2019-09" db="EMBL/GenBank/DDBJ databases">
        <title>YIM 132548 draft genome.</title>
        <authorList>
            <person name="Jiang L."/>
        </authorList>
    </citation>
    <scope>NUCLEOTIDE SEQUENCE [LARGE SCALE GENOMIC DNA]</scope>
    <source>
        <strain evidence="1 2">YIM 132548</strain>
    </source>
</reference>
<dbReference type="EMBL" id="VZZJ01000024">
    <property type="protein sequence ID" value="KAB1070731.1"/>
    <property type="molecule type" value="Genomic_DNA"/>
</dbReference>
<organism evidence="1 2">
    <name type="scientific">Methylobacterium planeticum</name>
    <dbReference type="NCBI Taxonomy" id="2615211"/>
    <lineage>
        <taxon>Bacteria</taxon>
        <taxon>Pseudomonadati</taxon>
        <taxon>Pseudomonadota</taxon>
        <taxon>Alphaproteobacteria</taxon>
        <taxon>Hyphomicrobiales</taxon>
        <taxon>Methylobacteriaceae</taxon>
        <taxon>Methylobacterium</taxon>
    </lineage>
</organism>